<sequence>MFWVKKIFWWLFYLTAAGTLVGLTALLTAYVLVLETLPQMDRLEDYQPPVITRIYSNDGTPIAEFYRERRIIVPVSQMPQALIEAFVSAEDANFFEHQGVDLVSIGRAALRNLQAGGIVQGGSTITQQVAKSLLLTPERKFSRKFKEAILAWRIEQRFSKTEILHLYLNQIYLGHGAYGVQAAAENYFAKDIKDLSLAECALLAGLPQAPSRYSPYHNLTGARERQRYVLQRMVNEGFITSEQADQARNEELTIHARNQNFLKETGYFTEQVRRYLEQTYGSDQLYTAGLQVYTSLDLAKQQAAHQAVRANLREYQRRHGFPMPSRIIRPTEQEDFLSRQALQALQPHAELEVLVTDRDQQGLHIRYGAAQGLIPQDRIKWLEPFQLVDNATETPGEITRKIPRGALVRIRVIQQDRQPFLADLLPEPQAQGALVALEPDTGFVLAMVGGYDFTDSQFNRVTQAKRLPGSAIKPLIYAAALDRGFTAASVVIDSPVIYNRTSSDGRRERWQPKNYNNRFAGPTSLRQALTQSNNVVTVKLLEEIGVGYTLTYLKKLGIKSPLNRDLTLALGSSALTPLELATAYTVFANGGIRIEPSYIQRVLDREGRILESIDPADFPSGLLANQRLVKPRRQRVISEETAYLITNMLESVVEEGTGIRARSLKRPSAGKTGTTNQLKDAWYVGYIPQMVAVSWVGYDKEKPLGPQETGAKAAAPAWINFMVEACKSWPIEEFKIPDRIEFHPIDRTSGLLTAEDQPNSFIEVFAPGTAPQRYASDNRQPQAKDFFRWE</sequence>
<evidence type="ECO:0000256" key="15">
    <source>
        <dbReference type="ARBA" id="ARBA00023268"/>
    </source>
</evidence>
<evidence type="ECO:0000256" key="10">
    <source>
        <dbReference type="ARBA" id="ARBA00022801"/>
    </source>
</evidence>
<evidence type="ECO:0000256" key="1">
    <source>
        <dbReference type="ARBA" id="ARBA00004370"/>
    </source>
</evidence>
<comment type="subcellular location">
    <subcellularLocation>
        <location evidence="1">Membrane</location>
    </subcellularLocation>
</comment>
<evidence type="ECO:0000256" key="19">
    <source>
        <dbReference type="ARBA" id="ARBA00060592"/>
    </source>
</evidence>
<dbReference type="GO" id="GO:0009252">
    <property type="term" value="P:peptidoglycan biosynthetic process"/>
    <property type="evidence" value="ECO:0007669"/>
    <property type="project" value="UniProtKB-UniPathway"/>
</dbReference>
<evidence type="ECO:0000256" key="6">
    <source>
        <dbReference type="ARBA" id="ARBA00022670"/>
    </source>
</evidence>
<dbReference type="GO" id="GO:0030288">
    <property type="term" value="C:outer membrane-bounded periplasmic space"/>
    <property type="evidence" value="ECO:0007669"/>
    <property type="project" value="TreeGrafter"/>
</dbReference>
<reference evidence="23" key="1">
    <citation type="submission" date="2016-10" db="EMBL/GenBank/DDBJ databases">
        <authorList>
            <person name="Varghese N."/>
            <person name="Submissions S."/>
        </authorList>
    </citation>
    <scope>NUCLEOTIDE SEQUENCE [LARGE SCALE GENOMIC DNA]</scope>
    <source>
        <strain evidence="23">DSM 8987</strain>
    </source>
</reference>
<dbReference type="Pfam" id="PF00905">
    <property type="entry name" value="Transpeptidase"/>
    <property type="match status" value="1"/>
</dbReference>
<dbReference type="Gene3D" id="1.10.3810.10">
    <property type="entry name" value="Biosynthetic peptidoglycan transglycosylase-like"/>
    <property type="match status" value="1"/>
</dbReference>
<dbReference type="AlphaFoldDB" id="A0A1G7E6Y7"/>
<evidence type="ECO:0000259" key="21">
    <source>
        <dbReference type="Pfam" id="PF00912"/>
    </source>
</evidence>
<keyword evidence="23" id="KW-1185">Reference proteome</keyword>
<evidence type="ECO:0000256" key="5">
    <source>
        <dbReference type="ARBA" id="ARBA00022645"/>
    </source>
</evidence>
<evidence type="ECO:0000259" key="20">
    <source>
        <dbReference type="Pfam" id="PF00905"/>
    </source>
</evidence>
<dbReference type="EMBL" id="FNAQ01000018">
    <property type="protein sequence ID" value="SDE59383.1"/>
    <property type="molecule type" value="Genomic_DNA"/>
</dbReference>
<dbReference type="OrthoDB" id="9766909at2"/>
<dbReference type="SUPFAM" id="SSF56601">
    <property type="entry name" value="beta-lactamase/transpeptidase-like"/>
    <property type="match status" value="1"/>
</dbReference>
<keyword evidence="12" id="KW-0573">Peptidoglycan synthesis</keyword>
<evidence type="ECO:0000256" key="18">
    <source>
        <dbReference type="ARBA" id="ARBA00049902"/>
    </source>
</evidence>
<feature type="domain" description="Glycosyl transferase family 51" evidence="21">
    <location>
        <begin position="59"/>
        <end position="233"/>
    </location>
</feature>
<evidence type="ECO:0000256" key="9">
    <source>
        <dbReference type="ARBA" id="ARBA00022692"/>
    </source>
</evidence>
<comment type="pathway">
    <text evidence="2">Cell wall biogenesis; peptidoglycan biosynthesis.</text>
</comment>
<dbReference type="NCBIfam" id="TIGR02074">
    <property type="entry name" value="PBP_1a_fam"/>
    <property type="match status" value="1"/>
</dbReference>
<name>A0A1G7E6Y7_9BACT</name>
<dbReference type="EC" id="2.4.99.28" evidence="17"/>
<dbReference type="RefSeq" id="WP_092080084.1">
    <property type="nucleotide sequence ID" value="NZ_FNAQ01000018.1"/>
</dbReference>
<dbReference type="PANTHER" id="PTHR32282">
    <property type="entry name" value="BINDING PROTEIN TRANSPEPTIDASE, PUTATIVE-RELATED"/>
    <property type="match status" value="1"/>
</dbReference>
<comment type="catalytic activity">
    <reaction evidence="18">
        <text>[GlcNAc-(1-&gt;4)-Mur2Ac(oyl-L-Ala-gamma-D-Glu-L-Lys-D-Ala-D-Ala)](n)-di-trans,octa-cis-undecaprenyl diphosphate + beta-D-GlcNAc-(1-&gt;4)-Mur2Ac(oyl-L-Ala-gamma-D-Glu-L-Lys-D-Ala-D-Ala)-di-trans,octa-cis-undecaprenyl diphosphate = [GlcNAc-(1-&gt;4)-Mur2Ac(oyl-L-Ala-gamma-D-Glu-L-Lys-D-Ala-D-Ala)](n+1)-di-trans,octa-cis-undecaprenyl diphosphate + di-trans,octa-cis-undecaprenyl diphosphate + H(+)</text>
        <dbReference type="Rhea" id="RHEA:23708"/>
        <dbReference type="Rhea" id="RHEA-COMP:9602"/>
        <dbReference type="Rhea" id="RHEA-COMP:9603"/>
        <dbReference type="ChEBI" id="CHEBI:15378"/>
        <dbReference type="ChEBI" id="CHEBI:58405"/>
        <dbReference type="ChEBI" id="CHEBI:60033"/>
        <dbReference type="ChEBI" id="CHEBI:78435"/>
        <dbReference type="EC" id="2.4.99.28"/>
    </reaction>
</comment>
<feature type="domain" description="Penicillin-binding protein transpeptidase" evidence="20">
    <location>
        <begin position="432"/>
        <end position="691"/>
    </location>
</feature>
<dbReference type="SUPFAM" id="SSF53955">
    <property type="entry name" value="Lysozyme-like"/>
    <property type="match status" value="1"/>
</dbReference>
<dbReference type="GO" id="GO:0004180">
    <property type="term" value="F:carboxypeptidase activity"/>
    <property type="evidence" value="ECO:0007669"/>
    <property type="project" value="UniProtKB-KW"/>
</dbReference>
<proteinExistence type="inferred from homology"/>
<dbReference type="GO" id="GO:0071555">
    <property type="term" value="P:cell wall organization"/>
    <property type="evidence" value="ECO:0007669"/>
    <property type="project" value="UniProtKB-KW"/>
</dbReference>
<evidence type="ECO:0000256" key="12">
    <source>
        <dbReference type="ARBA" id="ARBA00022984"/>
    </source>
</evidence>
<gene>
    <name evidence="22" type="ORF">SAMN05661003_11817</name>
</gene>
<keyword evidence="10" id="KW-0378">Hydrolase</keyword>
<keyword evidence="16" id="KW-0961">Cell wall biogenesis/degradation</keyword>
<dbReference type="Pfam" id="PF00912">
    <property type="entry name" value="Transgly"/>
    <property type="match status" value="1"/>
</dbReference>
<dbReference type="GO" id="GO:0008360">
    <property type="term" value="P:regulation of cell shape"/>
    <property type="evidence" value="ECO:0007669"/>
    <property type="project" value="UniProtKB-KW"/>
</dbReference>
<dbReference type="STRING" id="57664.SAMN05661003_11817"/>
<evidence type="ECO:0000256" key="17">
    <source>
        <dbReference type="ARBA" id="ARBA00044770"/>
    </source>
</evidence>
<comment type="pathway">
    <text evidence="19">Glycan biosynthesis.</text>
</comment>
<evidence type="ECO:0000256" key="2">
    <source>
        <dbReference type="ARBA" id="ARBA00004752"/>
    </source>
</evidence>
<organism evidence="22 23">
    <name type="scientific">Desulfuromonas thiophila</name>
    <dbReference type="NCBI Taxonomy" id="57664"/>
    <lineage>
        <taxon>Bacteria</taxon>
        <taxon>Pseudomonadati</taxon>
        <taxon>Thermodesulfobacteriota</taxon>
        <taxon>Desulfuromonadia</taxon>
        <taxon>Desulfuromonadales</taxon>
        <taxon>Desulfuromonadaceae</taxon>
        <taxon>Desulfuromonas</taxon>
    </lineage>
</organism>
<dbReference type="Gene3D" id="3.40.710.10">
    <property type="entry name" value="DD-peptidase/beta-lactamase superfamily"/>
    <property type="match status" value="2"/>
</dbReference>
<keyword evidence="11" id="KW-0133">Cell shape</keyword>
<keyword evidence="7" id="KW-0328">Glycosyltransferase</keyword>
<dbReference type="GO" id="GO:0008658">
    <property type="term" value="F:penicillin binding"/>
    <property type="evidence" value="ECO:0007669"/>
    <property type="project" value="InterPro"/>
</dbReference>
<comment type="similarity">
    <text evidence="3">In the C-terminal section; belongs to the transpeptidase family.</text>
</comment>
<evidence type="ECO:0000256" key="11">
    <source>
        <dbReference type="ARBA" id="ARBA00022960"/>
    </source>
</evidence>
<keyword evidence="9" id="KW-0812">Transmembrane</keyword>
<evidence type="ECO:0000256" key="4">
    <source>
        <dbReference type="ARBA" id="ARBA00007739"/>
    </source>
</evidence>
<dbReference type="Proteomes" id="UP000243205">
    <property type="component" value="Unassembled WGS sequence"/>
</dbReference>
<dbReference type="UniPathway" id="UPA00219"/>
<dbReference type="InterPro" id="IPR001460">
    <property type="entry name" value="PCN-bd_Tpept"/>
</dbReference>
<dbReference type="InterPro" id="IPR050396">
    <property type="entry name" value="Glycosyltr_51/Transpeptidase"/>
</dbReference>
<keyword evidence="15" id="KW-0511">Multifunctional enzyme</keyword>
<evidence type="ECO:0000256" key="7">
    <source>
        <dbReference type="ARBA" id="ARBA00022676"/>
    </source>
</evidence>
<keyword evidence="5" id="KW-0121">Carboxypeptidase</keyword>
<dbReference type="InterPro" id="IPR012338">
    <property type="entry name" value="Beta-lactam/transpept-like"/>
</dbReference>
<dbReference type="PANTHER" id="PTHR32282:SF27">
    <property type="entry name" value="PENICILLIN-BINDING PROTEIN 1A"/>
    <property type="match status" value="1"/>
</dbReference>
<dbReference type="GO" id="GO:0006508">
    <property type="term" value="P:proteolysis"/>
    <property type="evidence" value="ECO:0007669"/>
    <property type="project" value="UniProtKB-KW"/>
</dbReference>
<keyword evidence="6" id="KW-0645">Protease</keyword>
<evidence type="ECO:0000313" key="22">
    <source>
        <dbReference type="EMBL" id="SDE59383.1"/>
    </source>
</evidence>
<evidence type="ECO:0000256" key="13">
    <source>
        <dbReference type="ARBA" id="ARBA00022989"/>
    </source>
</evidence>
<dbReference type="InterPro" id="IPR036950">
    <property type="entry name" value="PBP_transglycosylase"/>
</dbReference>
<dbReference type="GO" id="GO:0016020">
    <property type="term" value="C:membrane"/>
    <property type="evidence" value="ECO:0007669"/>
    <property type="project" value="UniProtKB-SubCell"/>
</dbReference>
<keyword evidence="13" id="KW-1133">Transmembrane helix</keyword>
<dbReference type="InterPro" id="IPR001264">
    <property type="entry name" value="Glyco_trans_51"/>
</dbReference>
<dbReference type="GO" id="GO:0008955">
    <property type="term" value="F:peptidoglycan glycosyltransferase activity"/>
    <property type="evidence" value="ECO:0007669"/>
    <property type="project" value="UniProtKB-EC"/>
</dbReference>
<evidence type="ECO:0000256" key="14">
    <source>
        <dbReference type="ARBA" id="ARBA00023136"/>
    </source>
</evidence>
<keyword evidence="14" id="KW-0472">Membrane</keyword>
<protein>
    <recommendedName>
        <fullName evidence="17">peptidoglycan glycosyltransferase</fullName>
        <ecNumber evidence="17">2.4.99.28</ecNumber>
    </recommendedName>
</protein>
<dbReference type="FunFam" id="1.10.3810.10:FF:000003">
    <property type="entry name" value="Penicillin-binding protein 1a"/>
    <property type="match status" value="1"/>
</dbReference>
<accession>A0A1G7E6Y7</accession>
<evidence type="ECO:0000256" key="8">
    <source>
        <dbReference type="ARBA" id="ARBA00022679"/>
    </source>
</evidence>
<evidence type="ECO:0000313" key="23">
    <source>
        <dbReference type="Proteomes" id="UP000243205"/>
    </source>
</evidence>
<comment type="similarity">
    <text evidence="4">In the N-terminal section; belongs to the glycosyltransferase 51 family.</text>
</comment>
<evidence type="ECO:0000256" key="16">
    <source>
        <dbReference type="ARBA" id="ARBA00023316"/>
    </source>
</evidence>
<evidence type="ECO:0000256" key="3">
    <source>
        <dbReference type="ARBA" id="ARBA00007090"/>
    </source>
</evidence>
<dbReference type="InterPro" id="IPR023346">
    <property type="entry name" value="Lysozyme-like_dom_sf"/>
</dbReference>
<keyword evidence="8" id="KW-0808">Transferase</keyword>